<dbReference type="Proteomes" id="UP001601627">
    <property type="component" value="Unassembled WGS sequence"/>
</dbReference>
<keyword evidence="3" id="KW-1185">Reference proteome</keyword>
<evidence type="ECO:0000313" key="3">
    <source>
        <dbReference type="Proteomes" id="UP001601627"/>
    </source>
</evidence>
<comment type="caution">
    <text evidence="2">The sequence shown here is derived from an EMBL/GenBank/DDBJ whole genome shotgun (WGS) entry which is preliminary data.</text>
</comment>
<feature type="domain" description="DNA primase/polymerase bifunctional N-terminal" evidence="1">
    <location>
        <begin position="24"/>
        <end position="202"/>
    </location>
</feature>
<evidence type="ECO:0000313" key="2">
    <source>
        <dbReference type="EMBL" id="MFF1273678.1"/>
    </source>
</evidence>
<evidence type="ECO:0000259" key="1">
    <source>
        <dbReference type="SMART" id="SM00943"/>
    </source>
</evidence>
<dbReference type="SUPFAM" id="SSF56747">
    <property type="entry name" value="Prim-pol domain"/>
    <property type="match status" value="1"/>
</dbReference>
<reference evidence="2 3" key="1">
    <citation type="submission" date="2024-09" db="EMBL/GenBank/DDBJ databases">
        <title>The Natural Products Discovery Center: Release of the First 8490 Sequenced Strains for Exploring Actinobacteria Biosynthetic Diversity.</title>
        <authorList>
            <person name="Kalkreuter E."/>
            <person name="Kautsar S.A."/>
            <person name="Yang D."/>
            <person name="Bader C.D."/>
            <person name="Teijaro C.N."/>
            <person name="Fluegel L."/>
            <person name="Davis C.M."/>
            <person name="Simpson J.R."/>
            <person name="Lauterbach L."/>
            <person name="Steele A.D."/>
            <person name="Gui C."/>
            <person name="Meng S."/>
            <person name="Li G."/>
            <person name="Viehrig K."/>
            <person name="Ye F."/>
            <person name="Su P."/>
            <person name="Kiefer A.F."/>
            <person name="Nichols A."/>
            <person name="Cepeda A.J."/>
            <person name="Yan W."/>
            <person name="Fan B."/>
            <person name="Jiang Y."/>
            <person name="Adhikari A."/>
            <person name="Zheng C.-J."/>
            <person name="Schuster L."/>
            <person name="Cowan T.M."/>
            <person name="Smanski M.J."/>
            <person name="Chevrette M.G."/>
            <person name="De Carvalho L.P.S."/>
            <person name="Shen B."/>
        </authorList>
    </citation>
    <scope>NUCLEOTIDE SEQUENCE [LARGE SCALE GENOMIC DNA]</scope>
    <source>
        <strain evidence="2 3">NPDC058328</strain>
    </source>
</reference>
<accession>A0ABW6Q395</accession>
<dbReference type="RefSeq" id="WP_388234091.1">
    <property type="nucleotide sequence ID" value="NZ_JBHVZQ010000006.1"/>
</dbReference>
<dbReference type="EMBL" id="JBHVZQ010000006">
    <property type="protein sequence ID" value="MFF1273678.1"/>
    <property type="molecule type" value="Genomic_DNA"/>
</dbReference>
<dbReference type="SMART" id="SM00943">
    <property type="entry name" value="Prim-Pol"/>
    <property type="match status" value="1"/>
</dbReference>
<sequence>MTQPTTIRRVPGPRPRLSEQLQTALTLAATGVPVLPLRRGKVPFGNCRSCAGNACGGRPNMKTPGPCRCPGVCHAWAAATTDPTVLTSPAWTAAWRRAVSVAYHPGGAGLTVVDLDDPAAVAWARETLPATRTVPTTRGEHWIYRGTMGSSNAVRAGVDIKSTMSYARYLAPGTGTMTALPDAVRALAVKAPSTVRPAPYEAVVPTGARGGECPHRTPTYLDRGIAMAEQRITDASSAVHATVYRTFLAVLSTHGRCGCLTDSHVTRLFAAAQAKGETLRHCTDAWTNARSRLGL</sequence>
<proteinExistence type="predicted"/>
<organism evidence="2 3">
    <name type="scientific">Streptomyces marokkonensis</name>
    <dbReference type="NCBI Taxonomy" id="324855"/>
    <lineage>
        <taxon>Bacteria</taxon>
        <taxon>Bacillati</taxon>
        <taxon>Actinomycetota</taxon>
        <taxon>Actinomycetes</taxon>
        <taxon>Kitasatosporales</taxon>
        <taxon>Streptomycetaceae</taxon>
        <taxon>Streptomyces</taxon>
    </lineage>
</organism>
<gene>
    <name evidence="2" type="ORF">ACFVZC_09750</name>
</gene>
<protein>
    <submittedName>
        <fullName evidence="2">Bifunctional DNA primase/polymerase</fullName>
    </submittedName>
</protein>
<dbReference type="InterPro" id="IPR015330">
    <property type="entry name" value="DNA_primase/pol_bifunc_N"/>
</dbReference>
<name>A0ABW6Q395_9ACTN</name>